<feature type="transmembrane region" description="Helical" evidence="6">
    <location>
        <begin position="164"/>
        <end position="185"/>
    </location>
</feature>
<evidence type="ECO:0000259" key="7">
    <source>
        <dbReference type="PROSITE" id="PS50850"/>
    </source>
</evidence>
<dbReference type="Pfam" id="PF07690">
    <property type="entry name" value="MFS_1"/>
    <property type="match status" value="1"/>
</dbReference>
<dbReference type="Proteomes" id="UP001558652">
    <property type="component" value="Unassembled WGS sequence"/>
</dbReference>
<feature type="transmembrane region" description="Helical" evidence="6">
    <location>
        <begin position="90"/>
        <end position="113"/>
    </location>
</feature>
<feature type="transmembrane region" description="Helical" evidence="6">
    <location>
        <begin position="271"/>
        <end position="291"/>
    </location>
</feature>
<dbReference type="PANTHER" id="PTHR23511">
    <property type="entry name" value="SYNAPTIC VESICLE GLYCOPROTEIN 2"/>
    <property type="match status" value="1"/>
</dbReference>
<keyword evidence="5 6" id="KW-0472">Membrane</keyword>
<reference evidence="8 9" key="1">
    <citation type="submission" date="2024-07" db="EMBL/GenBank/DDBJ databases">
        <title>Chromosome-level genome assembly of the water stick insect Ranatra chinensis (Heteroptera: Nepidae).</title>
        <authorList>
            <person name="Liu X."/>
        </authorList>
    </citation>
    <scope>NUCLEOTIDE SEQUENCE [LARGE SCALE GENOMIC DNA]</scope>
    <source>
        <strain evidence="8">Cailab_2021Rc</strain>
        <tissue evidence="8">Muscle</tissue>
    </source>
</reference>
<dbReference type="EMBL" id="JBFDAA010000005">
    <property type="protein sequence ID" value="KAL1132242.1"/>
    <property type="molecule type" value="Genomic_DNA"/>
</dbReference>
<proteinExistence type="predicted"/>
<keyword evidence="2" id="KW-0813">Transport</keyword>
<comment type="subcellular location">
    <subcellularLocation>
        <location evidence="1">Membrane</location>
        <topology evidence="1">Multi-pass membrane protein</topology>
    </subcellularLocation>
</comment>
<organism evidence="8 9">
    <name type="scientific">Ranatra chinensis</name>
    <dbReference type="NCBI Taxonomy" id="642074"/>
    <lineage>
        <taxon>Eukaryota</taxon>
        <taxon>Metazoa</taxon>
        <taxon>Ecdysozoa</taxon>
        <taxon>Arthropoda</taxon>
        <taxon>Hexapoda</taxon>
        <taxon>Insecta</taxon>
        <taxon>Pterygota</taxon>
        <taxon>Neoptera</taxon>
        <taxon>Paraneoptera</taxon>
        <taxon>Hemiptera</taxon>
        <taxon>Heteroptera</taxon>
        <taxon>Panheteroptera</taxon>
        <taxon>Nepomorpha</taxon>
        <taxon>Nepidae</taxon>
        <taxon>Ranatrinae</taxon>
        <taxon>Ranatra</taxon>
    </lineage>
</organism>
<feature type="transmembrane region" description="Helical" evidence="6">
    <location>
        <begin position="388"/>
        <end position="409"/>
    </location>
</feature>
<feature type="transmembrane region" description="Helical" evidence="6">
    <location>
        <begin position="37"/>
        <end position="59"/>
    </location>
</feature>
<evidence type="ECO:0000256" key="3">
    <source>
        <dbReference type="ARBA" id="ARBA00022692"/>
    </source>
</evidence>
<dbReference type="PANTHER" id="PTHR23511:SF38">
    <property type="entry name" value="SYNAPTIC VESICLE 2-RELATED PROTEIN-LIKE PROTEIN"/>
    <property type="match status" value="1"/>
</dbReference>
<accession>A0ABD0YLY1</accession>
<feature type="transmembrane region" description="Helical" evidence="6">
    <location>
        <begin position="125"/>
        <end position="148"/>
    </location>
</feature>
<dbReference type="SUPFAM" id="SSF103473">
    <property type="entry name" value="MFS general substrate transporter"/>
    <property type="match status" value="1"/>
</dbReference>
<gene>
    <name evidence="8" type="ORF">AAG570_010199</name>
</gene>
<sequence>MLMLVGLTYSATAVEITLVSFLIPSAKCDFEMTSMDAGLLTALPMLGMTIGSYLWGCIADITGRRWVMAGTLLMGGFCGLASSVSQYFSVFLALRCINGFALAGSLSICLPYLGEFHSSAIRERILSWMELFWTSGIITLPCLAWLIIPLDLELESKYFVLHSWNLFVAASSLPVIALGFWACTFPESPKFLMDRGEWEKALEVLKYIFTVNTGQDPSLFPLESLKEKGISFIDLDKIKEKKNKITFVSAMKKIGVITNNLFKPPIRKSTILACLVSYGLTASYYTLMMWFPEIFTRFEHYELKYPNMTSSVCEVASIFLEEEGCQDKIDMRVFLHTVILGLACIPTSLWYPLCVNRLGSKFIMMSCILVAGSVSMGMYFVTNSLQNLILACIFEAFTSLSVVTFYCCLVDLFPTNVRVMATGLTICCGRLGALSGNLLFGYLIDLNCVVPVVTFTFVLFGEYTFEIISFKKQFIYLFNFTYTVYQIS</sequence>
<keyword evidence="3 6" id="KW-0812">Transmembrane</keyword>
<keyword evidence="9" id="KW-1185">Reference proteome</keyword>
<evidence type="ECO:0000256" key="1">
    <source>
        <dbReference type="ARBA" id="ARBA00004141"/>
    </source>
</evidence>
<comment type="caution">
    <text evidence="8">The sequence shown here is derived from an EMBL/GenBank/DDBJ whole genome shotgun (WGS) entry which is preliminary data.</text>
</comment>
<dbReference type="PROSITE" id="PS50850">
    <property type="entry name" value="MFS"/>
    <property type="match status" value="1"/>
</dbReference>
<feature type="transmembrane region" description="Helical" evidence="6">
    <location>
        <begin position="362"/>
        <end position="382"/>
    </location>
</feature>
<feature type="domain" description="Major facilitator superfamily (MFS) profile" evidence="7">
    <location>
        <begin position="1"/>
        <end position="488"/>
    </location>
</feature>
<dbReference type="AlphaFoldDB" id="A0ABD0YLY1"/>
<evidence type="ECO:0000313" key="8">
    <source>
        <dbReference type="EMBL" id="KAL1132242.1"/>
    </source>
</evidence>
<name>A0ABD0YLY1_9HEMI</name>
<evidence type="ECO:0000256" key="4">
    <source>
        <dbReference type="ARBA" id="ARBA00022989"/>
    </source>
</evidence>
<protein>
    <recommendedName>
        <fullName evidence="7">Major facilitator superfamily (MFS) profile domain-containing protein</fullName>
    </recommendedName>
</protein>
<evidence type="ECO:0000256" key="6">
    <source>
        <dbReference type="SAM" id="Phobius"/>
    </source>
</evidence>
<feature type="transmembrane region" description="Helical" evidence="6">
    <location>
        <begin position="66"/>
        <end position="84"/>
    </location>
</feature>
<evidence type="ECO:0000313" key="9">
    <source>
        <dbReference type="Proteomes" id="UP001558652"/>
    </source>
</evidence>
<dbReference type="Gene3D" id="1.20.1250.20">
    <property type="entry name" value="MFS general substrate transporter like domains"/>
    <property type="match status" value="1"/>
</dbReference>
<dbReference type="InterPro" id="IPR036259">
    <property type="entry name" value="MFS_trans_sf"/>
</dbReference>
<evidence type="ECO:0000256" key="5">
    <source>
        <dbReference type="ARBA" id="ARBA00023136"/>
    </source>
</evidence>
<dbReference type="InterPro" id="IPR020846">
    <property type="entry name" value="MFS_dom"/>
</dbReference>
<keyword evidence="4 6" id="KW-1133">Transmembrane helix</keyword>
<feature type="transmembrane region" description="Helical" evidence="6">
    <location>
        <begin position="449"/>
        <end position="468"/>
    </location>
</feature>
<dbReference type="InterPro" id="IPR011701">
    <property type="entry name" value="MFS"/>
</dbReference>
<feature type="transmembrane region" description="Helical" evidence="6">
    <location>
        <begin position="333"/>
        <end position="355"/>
    </location>
</feature>
<feature type="transmembrane region" description="Helical" evidence="6">
    <location>
        <begin position="421"/>
        <end position="443"/>
    </location>
</feature>
<evidence type="ECO:0000256" key="2">
    <source>
        <dbReference type="ARBA" id="ARBA00022448"/>
    </source>
</evidence>
<dbReference type="GO" id="GO:0016020">
    <property type="term" value="C:membrane"/>
    <property type="evidence" value="ECO:0007669"/>
    <property type="project" value="UniProtKB-SubCell"/>
</dbReference>